<proteinExistence type="predicted"/>
<keyword evidence="2" id="KW-1185">Reference proteome</keyword>
<gene>
    <name evidence="1" type="ORF">A8926_0144</name>
</gene>
<comment type="caution">
    <text evidence="1">The sequence shown here is derived from an EMBL/GenBank/DDBJ whole genome shotgun (WGS) entry which is preliminary data.</text>
</comment>
<protein>
    <submittedName>
        <fullName evidence="1">Uncharacterized protein</fullName>
    </submittedName>
</protein>
<sequence length="123" mass="12912">MVPAGRPPLRLFWNALVDEANGPFVSSTVVDRPFASHRLASRDQTVPIGTATGTSRKNEFPNRLYSRGSTHGSPVAGSVVAYAFRQQVQLVRGEIAVGGAAQVPEPDLGVEGDSLLVTGQAVG</sequence>
<evidence type="ECO:0000313" key="1">
    <source>
        <dbReference type="EMBL" id="PKW12671.1"/>
    </source>
</evidence>
<reference evidence="1" key="1">
    <citation type="submission" date="2017-12" db="EMBL/GenBank/DDBJ databases">
        <title>Sequencing the genomes of 1000 Actinobacteria strains.</title>
        <authorList>
            <person name="Klenk H.-P."/>
        </authorList>
    </citation>
    <scope>NUCLEOTIDE SEQUENCE [LARGE SCALE GENOMIC DNA]</scope>
    <source>
        <strain evidence="1">DSM 44228</strain>
    </source>
</reference>
<dbReference type="STRING" id="994479.GCA_000194155_07806"/>
<organism evidence="1 2">
    <name type="scientific">Saccharopolyspora spinosa</name>
    <dbReference type="NCBI Taxonomy" id="60894"/>
    <lineage>
        <taxon>Bacteria</taxon>
        <taxon>Bacillati</taxon>
        <taxon>Actinomycetota</taxon>
        <taxon>Actinomycetes</taxon>
        <taxon>Pseudonocardiales</taxon>
        <taxon>Pseudonocardiaceae</taxon>
        <taxon>Saccharopolyspora</taxon>
    </lineage>
</organism>
<dbReference type="AlphaFoldDB" id="A0A2N3XPU9"/>
<accession>A0A2N3XPU9</accession>
<name>A0A2N3XPU9_SACSN</name>
<dbReference type="Proteomes" id="UP000233786">
    <property type="component" value="Unassembled WGS sequence"/>
</dbReference>
<dbReference type="EMBL" id="PJNB01000001">
    <property type="protein sequence ID" value="PKW12671.1"/>
    <property type="molecule type" value="Genomic_DNA"/>
</dbReference>
<evidence type="ECO:0000313" key="2">
    <source>
        <dbReference type="Proteomes" id="UP000233786"/>
    </source>
</evidence>